<dbReference type="FunFam" id="2.30.38.10:FF:000001">
    <property type="entry name" value="Non-ribosomal peptide synthetase PvdI"/>
    <property type="match status" value="1"/>
</dbReference>
<dbReference type="InterPro" id="IPR044894">
    <property type="entry name" value="TubC_N_sf"/>
</dbReference>
<dbReference type="PANTHER" id="PTHR45527">
    <property type="entry name" value="NONRIBOSOMAL PEPTIDE SYNTHETASE"/>
    <property type="match status" value="1"/>
</dbReference>
<name>A0A5P8WI19_9NOSO</name>
<dbReference type="Proteomes" id="UP000326678">
    <property type="component" value="Chromosome pGXM02"/>
</dbReference>
<keyword evidence="2" id="KW-0596">Phosphopantetheine</keyword>
<dbReference type="Gene3D" id="3.30.559.10">
    <property type="entry name" value="Chloramphenicol acetyltransferase-like domain"/>
    <property type="match status" value="1"/>
</dbReference>
<dbReference type="Pfam" id="PF00668">
    <property type="entry name" value="Condensation"/>
    <property type="match status" value="1"/>
</dbReference>
<evidence type="ECO:0000259" key="4">
    <source>
        <dbReference type="PROSITE" id="PS50075"/>
    </source>
</evidence>
<sequence length="1149" mass="130048">MRTTKDFLAYLKSLDIKVWVEGEQLRCNFPKGILTPTLQAELSDRKAEILQFLAQSSQQPSLDIIRPVSRISNLPMSFAQQRLWFLSQLEAGNATYNVPWIRYFTGQLNIAALKQSLTEILRRHEALRTTFTLADGSPVQIIHPAQPIDFPVINWFSIAKDEQNLKLKDFTNAEIQRPFDLEQGPLLRVTLLQLSPESHVLFVLMHHIVSDGWSMEIFSQELFILYQAFAQGLASPLAELPIQYPDFAVWQRQWLTGEVLEKQLNYWKQQLADAPAQIKLPTDRPWSKLQSFRGATECFYLPSDVAQRLKLLSRKSGTTLFMTLLAGFVILLSRYSYQEDIVVGSPIANRNRGETEKLIGFFVNTLVLRISVADDPSFQDLLARVRKVTLEAQAHQDLPFEKLVEELQPERNLSHSPLFQVLFIFQNAPAEKIELPGLSITSMELDKLFAGVSFDLTLVIEKTETGLRGAFEYNQELFDATTVARMVGHFQTLINAIADSPEERISTLPLLQTSERHHLLVELNNTQIDYPSDQCIHQLFEAQVARTPDEVAVVFQDQQLTYRELNTSANHLAHELRKLNVGPEVLVGICVERTLEMVVELLGILKAGGAYVPLDPLYPTERLAFILEDTQASVLLTQQSLVEKLPQHQARVIYLDTDWQAVKAENTYAPVSGVKPNNLAYLIYTSGSTGKPKGVAIEHRSTVALMDWARQNFSAEQRAGVLASTSICFDLSVFEIFVPLCWGGKVILAENILHLPSLPAVKDVTLINTVPSAIAELHRINGIPATVGTVNLAGEPLPSSLVEQLYKQETIKQVFNLYGPSEDTTYSTYALVKREKSDFSNIGHPIANTQVYILDRHKQPVPIGVLGEIYIGGCGLARGYLNRTELTAQKFILNPFSNQSGSRLYRTGDLARYLPDGSIEYHGRIDYQIKLRGFRIELGEIEIVLNQHPAVQETVVKVWGDELGNKRLIGYIVTEQELAPSVSQLHNFLKERLPEYMMPSTFVFLSNFPLTPNGKIDRHKLPQPDWLRPDLQATYVAPRNQLEKIIATIWQDVLRVDKAGIDDNFFELGGHSLLMIQIHKRLQDILKQDIFMLNMFKYPTISSLAGYLAEDKTKLTPQTNLRVEQIHEGKNRLKQRFNILQNSSSKARE</sequence>
<dbReference type="GO" id="GO:0043041">
    <property type="term" value="P:amino acid activation for nonribosomal peptide biosynthetic process"/>
    <property type="evidence" value="ECO:0007669"/>
    <property type="project" value="TreeGrafter"/>
</dbReference>
<dbReference type="SUPFAM" id="SSF47336">
    <property type="entry name" value="ACP-like"/>
    <property type="match status" value="1"/>
</dbReference>
<dbReference type="Pfam" id="PF00501">
    <property type="entry name" value="AMP-binding"/>
    <property type="match status" value="1"/>
</dbReference>
<dbReference type="GO" id="GO:0031177">
    <property type="term" value="F:phosphopantetheine binding"/>
    <property type="evidence" value="ECO:0007669"/>
    <property type="project" value="TreeGrafter"/>
</dbReference>
<dbReference type="PROSITE" id="PS00455">
    <property type="entry name" value="AMP_BINDING"/>
    <property type="match status" value="1"/>
</dbReference>
<dbReference type="Pfam" id="PF18563">
    <property type="entry name" value="TubC_N"/>
    <property type="match status" value="1"/>
</dbReference>
<dbReference type="EMBL" id="CP045229">
    <property type="protein sequence ID" value="QFS52513.1"/>
    <property type="molecule type" value="Genomic_DNA"/>
</dbReference>
<dbReference type="Gene3D" id="1.10.1200.10">
    <property type="entry name" value="ACP-like"/>
    <property type="match status" value="1"/>
</dbReference>
<evidence type="ECO:0000256" key="3">
    <source>
        <dbReference type="ARBA" id="ARBA00022553"/>
    </source>
</evidence>
<evidence type="ECO:0000256" key="1">
    <source>
        <dbReference type="ARBA" id="ARBA00001957"/>
    </source>
</evidence>
<feature type="domain" description="Carrier" evidence="4">
    <location>
        <begin position="1037"/>
        <end position="1112"/>
    </location>
</feature>
<accession>A0A5P8WI19</accession>
<dbReference type="CDD" id="cd12115">
    <property type="entry name" value="A_NRPS_Sfm_like"/>
    <property type="match status" value="1"/>
</dbReference>
<dbReference type="PANTHER" id="PTHR45527:SF14">
    <property type="entry name" value="PLIPASTATIN SYNTHASE SUBUNIT B"/>
    <property type="match status" value="1"/>
</dbReference>
<gene>
    <name evidence="5" type="ORF">GXM_10268</name>
</gene>
<dbReference type="FunFam" id="3.30.559.30:FF:000001">
    <property type="entry name" value="Non-ribosomal peptide synthetase"/>
    <property type="match status" value="1"/>
</dbReference>
<dbReference type="FunFam" id="3.30.559.10:FF:000012">
    <property type="entry name" value="Non-ribosomal peptide synthetase"/>
    <property type="match status" value="1"/>
</dbReference>
<dbReference type="Gene3D" id="3.30.300.30">
    <property type="match status" value="1"/>
</dbReference>
<evidence type="ECO:0000313" key="5">
    <source>
        <dbReference type="EMBL" id="QFS52513.1"/>
    </source>
</evidence>
<dbReference type="KEGG" id="nsh:GXM_10268"/>
<dbReference type="FunFam" id="3.30.300.30:FF:000010">
    <property type="entry name" value="Enterobactin synthetase component F"/>
    <property type="match status" value="1"/>
</dbReference>
<dbReference type="Gene3D" id="1.10.10.1830">
    <property type="entry name" value="Non-ribosomal peptide synthase, adenylation domain"/>
    <property type="match status" value="1"/>
</dbReference>
<dbReference type="InterPro" id="IPR045851">
    <property type="entry name" value="AMP-bd_C_sf"/>
</dbReference>
<dbReference type="Gene3D" id="3.30.559.30">
    <property type="entry name" value="Nonribosomal peptide synthetase, condensation domain"/>
    <property type="match status" value="1"/>
</dbReference>
<dbReference type="FunFam" id="3.40.50.12780:FF:000012">
    <property type="entry name" value="Non-ribosomal peptide synthetase"/>
    <property type="match status" value="1"/>
</dbReference>
<dbReference type="InterPro" id="IPR020845">
    <property type="entry name" value="AMP-binding_CS"/>
</dbReference>
<dbReference type="InterPro" id="IPR001242">
    <property type="entry name" value="Condensation_dom"/>
</dbReference>
<dbReference type="GO" id="GO:0003824">
    <property type="term" value="F:catalytic activity"/>
    <property type="evidence" value="ECO:0007669"/>
    <property type="project" value="InterPro"/>
</dbReference>
<dbReference type="RefSeq" id="WP_152592729.1">
    <property type="nucleotide sequence ID" value="NZ_CP045229.1"/>
</dbReference>
<keyword evidence="6" id="KW-1185">Reference proteome</keyword>
<dbReference type="InterPro" id="IPR025110">
    <property type="entry name" value="AMP-bd_C"/>
</dbReference>
<dbReference type="NCBIfam" id="TIGR01733">
    <property type="entry name" value="AA-adenyl-dom"/>
    <property type="match status" value="1"/>
</dbReference>
<dbReference type="GO" id="GO:0008610">
    <property type="term" value="P:lipid biosynthetic process"/>
    <property type="evidence" value="ECO:0007669"/>
    <property type="project" value="UniProtKB-ARBA"/>
</dbReference>
<proteinExistence type="predicted"/>
<dbReference type="GO" id="GO:0044550">
    <property type="term" value="P:secondary metabolite biosynthetic process"/>
    <property type="evidence" value="ECO:0007669"/>
    <property type="project" value="UniProtKB-ARBA"/>
</dbReference>
<dbReference type="Gene3D" id="3.40.50.980">
    <property type="match status" value="2"/>
</dbReference>
<dbReference type="GO" id="GO:0005829">
    <property type="term" value="C:cytosol"/>
    <property type="evidence" value="ECO:0007669"/>
    <property type="project" value="TreeGrafter"/>
</dbReference>
<dbReference type="InterPro" id="IPR009081">
    <property type="entry name" value="PP-bd_ACP"/>
</dbReference>
<evidence type="ECO:0000313" key="6">
    <source>
        <dbReference type="Proteomes" id="UP000326678"/>
    </source>
</evidence>
<organism evidence="5 6">
    <name type="scientific">Nostoc sphaeroides CCNUC1</name>
    <dbReference type="NCBI Taxonomy" id="2653204"/>
    <lineage>
        <taxon>Bacteria</taxon>
        <taxon>Bacillati</taxon>
        <taxon>Cyanobacteriota</taxon>
        <taxon>Cyanophyceae</taxon>
        <taxon>Nostocales</taxon>
        <taxon>Nostocaceae</taxon>
        <taxon>Nostoc</taxon>
    </lineage>
</organism>
<dbReference type="PROSITE" id="PS50075">
    <property type="entry name" value="CARRIER"/>
    <property type="match status" value="1"/>
</dbReference>
<dbReference type="Pfam" id="PF00550">
    <property type="entry name" value="PP-binding"/>
    <property type="match status" value="1"/>
</dbReference>
<dbReference type="InterPro" id="IPR036736">
    <property type="entry name" value="ACP-like_sf"/>
</dbReference>
<comment type="cofactor">
    <cofactor evidence="1">
        <name>pantetheine 4'-phosphate</name>
        <dbReference type="ChEBI" id="CHEBI:47942"/>
    </cofactor>
</comment>
<dbReference type="Gene3D" id="2.30.38.10">
    <property type="entry name" value="Luciferase, Domain 3"/>
    <property type="match status" value="1"/>
</dbReference>
<reference evidence="5 6" key="1">
    <citation type="submission" date="2019-10" db="EMBL/GenBank/DDBJ databases">
        <title>Genomic and transcriptomic insights into the perfect genentic adaptation of a filamentous nitrogen-fixing cyanobacterium to rice fields.</title>
        <authorList>
            <person name="Chen Z."/>
        </authorList>
    </citation>
    <scope>NUCLEOTIDE SEQUENCE [LARGE SCALE GENOMIC DNA]</scope>
    <source>
        <strain evidence="5">CCNUC1</strain>
    </source>
</reference>
<dbReference type="SUPFAM" id="SSF52777">
    <property type="entry name" value="CoA-dependent acyltransferases"/>
    <property type="match status" value="2"/>
</dbReference>
<dbReference type="AlphaFoldDB" id="A0A5P8WI19"/>
<dbReference type="InterPro" id="IPR023213">
    <property type="entry name" value="CAT-like_dom_sf"/>
</dbReference>
<evidence type="ECO:0000256" key="2">
    <source>
        <dbReference type="ARBA" id="ARBA00022450"/>
    </source>
</evidence>
<dbReference type="Pfam" id="PF13193">
    <property type="entry name" value="AMP-binding_C"/>
    <property type="match status" value="1"/>
</dbReference>
<dbReference type="InterPro" id="IPR010071">
    <property type="entry name" value="AA_adenyl_dom"/>
</dbReference>
<dbReference type="FunFam" id="3.40.50.980:FF:000001">
    <property type="entry name" value="Non-ribosomal peptide synthetase"/>
    <property type="match status" value="1"/>
</dbReference>
<protein>
    <submittedName>
        <fullName evidence="5">Amino acid adenylation domain protein</fullName>
    </submittedName>
</protein>
<dbReference type="SUPFAM" id="SSF56801">
    <property type="entry name" value="Acetyl-CoA synthetase-like"/>
    <property type="match status" value="1"/>
</dbReference>
<keyword evidence="3" id="KW-0597">Phosphoprotein</keyword>
<dbReference type="InterPro" id="IPR041464">
    <property type="entry name" value="TubC_N"/>
</dbReference>
<dbReference type="InterPro" id="IPR000873">
    <property type="entry name" value="AMP-dep_synth/lig_dom"/>
</dbReference>
<dbReference type="CDD" id="cd19531">
    <property type="entry name" value="LCL_NRPS-like"/>
    <property type="match status" value="1"/>
</dbReference>